<dbReference type="Gene3D" id="4.10.60.10">
    <property type="entry name" value="Zinc finger, CCHC-type"/>
    <property type="match status" value="1"/>
</dbReference>
<dbReference type="InterPro" id="IPR001878">
    <property type="entry name" value="Znf_CCHC"/>
</dbReference>
<feature type="compositionally biased region" description="Basic residues" evidence="1">
    <location>
        <begin position="399"/>
        <end position="411"/>
    </location>
</feature>
<feature type="domain" description="CCHC-type" evidence="2">
    <location>
        <begin position="188"/>
        <end position="204"/>
    </location>
</feature>
<organism evidence="3 4">
    <name type="scientific">Araneus ventricosus</name>
    <name type="common">Orbweaver spider</name>
    <name type="synonym">Epeira ventricosa</name>
    <dbReference type="NCBI Taxonomy" id="182803"/>
    <lineage>
        <taxon>Eukaryota</taxon>
        <taxon>Metazoa</taxon>
        <taxon>Ecdysozoa</taxon>
        <taxon>Arthropoda</taxon>
        <taxon>Chelicerata</taxon>
        <taxon>Arachnida</taxon>
        <taxon>Araneae</taxon>
        <taxon>Araneomorphae</taxon>
        <taxon>Entelegynae</taxon>
        <taxon>Araneoidea</taxon>
        <taxon>Araneidae</taxon>
        <taxon>Araneus</taxon>
    </lineage>
</organism>
<dbReference type="GO" id="GO:0008270">
    <property type="term" value="F:zinc ion binding"/>
    <property type="evidence" value="ECO:0007669"/>
    <property type="project" value="InterPro"/>
</dbReference>
<protein>
    <recommendedName>
        <fullName evidence="2">CCHC-type domain-containing protein</fullName>
    </recommendedName>
</protein>
<feature type="compositionally biased region" description="Basic and acidic residues" evidence="1">
    <location>
        <begin position="420"/>
        <end position="437"/>
    </location>
</feature>
<evidence type="ECO:0000313" key="4">
    <source>
        <dbReference type="Proteomes" id="UP000499080"/>
    </source>
</evidence>
<evidence type="ECO:0000256" key="1">
    <source>
        <dbReference type="SAM" id="MobiDB-lite"/>
    </source>
</evidence>
<proteinExistence type="predicted"/>
<dbReference type="SUPFAM" id="SSF57756">
    <property type="entry name" value="Retrovirus zinc finger-like domains"/>
    <property type="match status" value="1"/>
</dbReference>
<feature type="compositionally biased region" description="Basic and acidic residues" evidence="1">
    <location>
        <begin position="445"/>
        <end position="460"/>
    </location>
</feature>
<feature type="compositionally biased region" description="Polar residues" evidence="1">
    <location>
        <begin position="476"/>
        <end position="491"/>
    </location>
</feature>
<feature type="region of interest" description="Disordered" evidence="1">
    <location>
        <begin position="397"/>
        <end position="491"/>
    </location>
</feature>
<dbReference type="Proteomes" id="UP000499080">
    <property type="component" value="Unassembled WGS sequence"/>
</dbReference>
<reference evidence="3 4" key="1">
    <citation type="journal article" date="2019" name="Sci. Rep.">
        <title>Orb-weaving spider Araneus ventricosus genome elucidates the spidroin gene catalogue.</title>
        <authorList>
            <person name="Kono N."/>
            <person name="Nakamura H."/>
            <person name="Ohtoshi R."/>
            <person name="Moran D.A.P."/>
            <person name="Shinohara A."/>
            <person name="Yoshida Y."/>
            <person name="Fujiwara M."/>
            <person name="Mori M."/>
            <person name="Tomita M."/>
            <person name="Arakawa K."/>
        </authorList>
    </citation>
    <scope>NUCLEOTIDE SEQUENCE [LARGE SCALE GENOMIC DNA]</scope>
</reference>
<comment type="caution">
    <text evidence="3">The sequence shown here is derived from an EMBL/GenBank/DDBJ whole genome shotgun (WGS) entry which is preliminary data.</text>
</comment>
<feature type="region of interest" description="Disordered" evidence="1">
    <location>
        <begin position="325"/>
        <end position="368"/>
    </location>
</feature>
<feature type="compositionally biased region" description="Low complexity" evidence="1">
    <location>
        <begin position="326"/>
        <end position="335"/>
    </location>
</feature>
<gene>
    <name evidence="3" type="ORF">AVEN_227701_1</name>
</gene>
<sequence>MDSLSHQHSNAVSKFFIISSETKNDLKLASPILIHKTILAIVGEVKTIKKLNNGNILIETMNSKQAENLMKLNKIGNITVKTSPHHTLNYSKGVISESEFQRDLEEDLLDCLKDQNTIAVKRITIKRNGQIFPTKHLILTFNNPTLPKSVKIAYINCPVKPYIPDPIRCFKCQKFGHTITACRGNKENCARCSLPDHNSQTCKSTTPKCFNCSGEHPSFSRSCPRYKLEKEIQTIKITKKVSFQEARKIVIDRTPQPGLSYSSVLNSSVTPPLISKTPQLQPTVVSNTAVTPTIVNPSDKTDTVTIKKSDWLALLTIKKSWEDMSRSSSISQSPSNPTPTLMPQPTLVGPIVKSTDSEKNTPVPPSKNLLNIQIASDTSPAIYNTYSSLKNSSISEKTKIKKTRDHKKTTKKSNQLAQAKESKDGKRARILAAKRDQSSLGDGSLSREDFLKDSLKKNNTDDEDDSDTLKVHPSEESNMSTSEVDDLSLSS</sequence>
<evidence type="ECO:0000313" key="3">
    <source>
        <dbReference type="EMBL" id="GBN98712.1"/>
    </source>
</evidence>
<name>A0A4Y2TDL5_ARAVE</name>
<feature type="domain" description="CCHC-type" evidence="2">
    <location>
        <begin position="168"/>
        <end position="184"/>
    </location>
</feature>
<dbReference type="AlphaFoldDB" id="A0A4Y2TDL5"/>
<evidence type="ECO:0000259" key="2">
    <source>
        <dbReference type="SMART" id="SM00343"/>
    </source>
</evidence>
<keyword evidence="4" id="KW-1185">Reference proteome</keyword>
<accession>A0A4Y2TDL5</accession>
<dbReference type="EMBL" id="BGPR01027877">
    <property type="protein sequence ID" value="GBN98712.1"/>
    <property type="molecule type" value="Genomic_DNA"/>
</dbReference>
<dbReference type="SMART" id="SM00343">
    <property type="entry name" value="ZnF_C2HC"/>
    <property type="match status" value="2"/>
</dbReference>
<dbReference type="GO" id="GO:0003676">
    <property type="term" value="F:nucleic acid binding"/>
    <property type="evidence" value="ECO:0007669"/>
    <property type="project" value="InterPro"/>
</dbReference>
<dbReference type="InterPro" id="IPR036875">
    <property type="entry name" value="Znf_CCHC_sf"/>
</dbReference>